<keyword evidence="1" id="KW-0805">Transcription regulation</keyword>
<evidence type="ECO:0000256" key="1">
    <source>
        <dbReference type="ARBA" id="ARBA00023015"/>
    </source>
</evidence>
<dbReference type="RefSeq" id="WP_304385018.1">
    <property type="nucleotide sequence ID" value="NZ_JAUPBL010000027.1"/>
</dbReference>
<evidence type="ECO:0000313" key="6">
    <source>
        <dbReference type="Proteomes" id="UP001175147"/>
    </source>
</evidence>
<name>A0ABT8YWW1_9SPIR</name>
<keyword evidence="6" id="KW-1185">Reference proteome</keyword>
<dbReference type="InterPro" id="IPR011991">
    <property type="entry name" value="ArsR-like_HTH"/>
</dbReference>
<reference evidence="5" key="1">
    <citation type="submission" date="2023-07" db="EMBL/GenBank/DDBJ databases">
        <title>Mucosal microbiota of week-old chicken and adult hens.</title>
        <authorList>
            <person name="Volf J."/>
            <person name="Karasova D."/>
            <person name="Crhanova M."/>
            <person name="Faldynova M."/>
            <person name="Prikrylova H."/>
            <person name="Zeman M."/>
            <person name="Babak V."/>
            <person name="Rajova J."/>
            <person name="Rychlik I."/>
        </authorList>
    </citation>
    <scope>NUCLEOTIDE SEQUENCE</scope>
    <source>
        <strain evidence="5">ET902</strain>
    </source>
</reference>
<dbReference type="NCBIfam" id="NF033788">
    <property type="entry name" value="HTH_metalloreg"/>
    <property type="match status" value="1"/>
</dbReference>
<evidence type="ECO:0000256" key="3">
    <source>
        <dbReference type="ARBA" id="ARBA00023163"/>
    </source>
</evidence>
<dbReference type="Proteomes" id="UP001175147">
    <property type="component" value="Unassembled WGS sequence"/>
</dbReference>
<dbReference type="CDD" id="cd00090">
    <property type="entry name" value="HTH_ARSR"/>
    <property type="match status" value="1"/>
</dbReference>
<evidence type="ECO:0000313" key="5">
    <source>
        <dbReference type="EMBL" id="MDO7019712.1"/>
    </source>
</evidence>
<comment type="caution">
    <text evidence="5">The sequence shown here is derived from an EMBL/GenBank/DDBJ whole genome shotgun (WGS) entry which is preliminary data.</text>
</comment>
<evidence type="ECO:0000259" key="4">
    <source>
        <dbReference type="PROSITE" id="PS50987"/>
    </source>
</evidence>
<sequence>MQDYKSNAIVFKALCDENRLKILEMIKDGEICACKLLEELHIVQSTLSHHMKILCDSNIVVGRKEGKWTYYSFNKEGIKNAEKLLSYYTTIVSYKNAESTAECKCEK</sequence>
<keyword evidence="3" id="KW-0804">Transcription</keyword>
<dbReference type="PROSITE" id="PS50987">
    <property type="entry name" value="HTH_ARSR_2"/>
    <property type="match status" value="1"/>
</dbReference>
<feature type="domain" description="HTH arsR-type" evidence="4">
    <location>
        <begin position="1"/>
        <end position="93"/>
    </location>
</feature>
<keyword evidence="2" id="KW-0238">DNA-binding</keyword>
<protein>
    <submittedName>
        <fullName evidence="5">Metalloregulator ArsR/SmtB family transcription factor</fullName>
    </submittedName>
</protein>
<evidence type="ECO:0000256" key="2">
    <source>
        <dbReference type="ARBA" id="ARBA00023125"/>
    </source>
</evidence>
<organism evidence="5 6">
    <name type="scientific">Brachyspira innocens</name>
    <dbReference type="NCBI Taxonomy" id="13264"/>
    <lineage>
        <taxon>Bacteria</taxon>
        <taxon>Pseudomonadati</taxon>
        <taxon>Spirochaetota</taxon>
        <taxon>Spirochaetia</taxon>
        <taxon>Brachyspirales</taxon>
        <taxon>Brachyspiraceae</taxon>
        <taxon>Brachyspira</taxon>
    </lineage>
</organism>
<proteinExistence type="predicted"/>
<accession>A0ABT8YWW1</accession>
<dbReference type="Gene3D" id="1.10.10.10">
    <property type="entry name" value="Winged helix-like DNA-binding domain superfamily/Winged helix DNA-binding domain"/>
    <property type="match status" value="1"/>
</dbReference>
<dbReference type="InterPro" id="IPR051081">
    <property type="entry name" value="HTH_MetalResp_TranReg"/>
</dbReference>
<gene>
    <name evidence="5" type="ORF">Q5M86_02870</name>
</gene>
<dbReference type="PANTHER" id="PTHR33154:SF18">
    <property type="entry name" value="ARSENICAL RESISTANCE OPERON REPRESSOR"/>
    <property type="match status" value="1"/>
</dbReference>
<dbReference type="Pfam" id="PF01022">
    <property type="entry name" value="HTH_5"/>
    <property type="match status" value="1"/>
</dbReference>
<dbReference type="SUPFAM" id="SSF46785">
    <property type="entry name" value="Winged helix' DNA-binding domain"/>
    <property type="match status" value="1"/>
</dbReference>
<dbReference type="PANTHER" id="PTHR33154">
    <property type="entry name" value="TRANSCRIPTIONAL REGULATOR, ARSR FAMILY"/>
    <property type="match status" value="1"/>
</dbReference>
<dbReference type="SMART" id="SM00418">
    <property type="entry name" value="HTH_ARSR"/>
    <property type="match status" value="1"/>
</dbReference>
<dbReference type="PRINTS" id="PR00778">
    <property type="entry name" value="HTHARSR"/>
</dbReference>
<dbReference type="InterPro" id="IPR001845">
    <property type="entry name" value="HTH_ArsR_DNA-bd_dom"/>
</dbReference>
<dbReference type="InterPro" id="IPR036388">
    <property type="entry name" value="WH-like_DNA-bd_sf"/>
</dbReference>
<dbReference type="EMBL" id="JAUPBM010000020">
    <property type="protein sequence ID" value="MDO7019712.1"/>
    <property type="molecule type" value="Genomic_DNA"/>
</dbReference>
<dbReference type="InterPro" id="IPR036390">
    <property type="entry name" value="WH_DNA-bd_sf"/>
</dbReference>